<reference evidence="1 2" key="1">
    <citation type="submission" date="2021-04" db="EMBL/GenBank/DDBJ databases">
        <title>Metabacillus sp. strain KIGAM252 whole genome sequence.</title>
        <authorList>
            <person name="Seo M.-J."/>
            <person name="Cho E.-S."/>
            <person name="Hwang C.Y."/>
            <person name="Yoon D.J."/>
        </authorList>
    </citation>
    <scope>NUCLEOTIDE SEQUENCE [LARGE SCALE GENOMIC DNA]</scope>
    <source>
        <strain evidence="1 2">KIGAM252</strain>
    </source>
</reference>
<name>A0ABS5LJ45_9BACI</name>
<comment type="caution">
    <text evidence="1">The sequence shown here is derived from an EMBL/GenBank/DDBJ whole genome shotgun (WGS) entry which is preliminary data.</text>
</comment>
<evidence type="ECO:0008006" key="3">
    <source>
        <dbReference type="Google" id="ProtNLM"/>
    </source>
</evidence>
<dbReference type="RefSeq" id="WP_211561414.1">
    <property type="nucleotide sequence ID" value="NZ_JAGVRK010000001.1"/>
</dbReference>
<dbReference type="Proteomes" id="UP000682403">
    <property type="component" value="Unassembled WGS sequence"/>
</dbReference>
<accession>A0ABS5LJ45</accession>
<organism evidence="1 2">
    <name type="scientific">Metabacillus flavus</name>
    <dbReference type="NCBI Taxonomy" id="2823519"/>
    <lineage>
        <taxon>Bacteria</taxon>
        <taxon>Bacillati</taxon>
        <taxon>Bacillota</taxon>
        <taxon>Bacilli</taxon>
        <taxon>Bacillales</taxon>
        <taxon>Bacillaceae</taxon>
        <taxon>Metabacillus</taxon>
    </lineage>
</organism>
<protein>
    <recommendedName>
        <fullName evidence="3">DUF4303 domain-containing protein</fullName>
    </recommendedName>
</protein>
<gene>
    <name evidence="1" type="ORF">J9317_18645</name>
</gene>
<sequence length="264" mass="30645">MEHQITCTTEELAVLVSVCGYPEFAFGMDAAASKNRTEDEWNLIFEITIPHLLLKNIWDEEKEANDEQPLSENMQNFIKSYVESRRMIRCSNAPHMSAYMFHKVTENGWLAHSIYKDIIHDFSYVESEEIPKMIKDYYSFEFTDEYTHNEFKLSDEDFDSLSKQENANRILAKVHQAEHESFKKFLADLHKSSWSLFNISNFALSDKEEDTYLENIVFFLPSTNGVWIAEYTDDPVTPVSVRLNPPDEWYEVINGVGFVAAASS</sequence>
<evidence type="ECO:0000313" key="1">
    <source>
        <dbReference type="EMBL" id="MBS2970766.1"/>
    </source>
</evidence>
<dbReference type="EMBL" id="JAGVRK010000001">
    <property type="protein sequence ID" value="MBS2970766.1"/>
    <property type="molecule type" value="Genomic_DNA"/>
</dbReference>
<keyword evidence="2" id="KW-1185">Reference proteome</keyword>
<proteinExistence type="predicted"/>
<evidence type="ECO:0000313" key="2">
    <source>
        <dbReference type="Proteomes" id="UP000682403"/>
    </source>
</evidence>